<reference evidence="1" key="1">
    <citation type="submission" date="2022-06" db="EMBL/GenBank/DDBJ databases">
        <authorList>
            <person name="Legras J.-L."/>
            <person name="Devillers H."/>
            <person name="Grondin C."/>
        </authorList>
    </citation>
    <scope>NUCLEOTIDE SEQUENCE</scope>
    <source>
        <strain evidence="1">CLIB 1444</strain>
    </source>
</reference>
<dbReference type="EMBL" id="CALSDN010000001">
    <property type="protein sequence ID" value="CAH6718857.1"/>
    <property type="molecule type" value="Genomic_DNA"/>
</dbReference>
<protein>
    <submittedName>
        <fullName evidence="1">Pyridoxal kinase Bud16p</fullName>
    </submittedName>
</protein>
<name>A0ACA9Y1M4_9ASCO</name>
<sequence length="303" mass="34225">MEKSVLTISSHVIHGYVGNKAIVFPLQIKGWEVDNLNTVNYSNHTGYGIFKGSVISNELLKKLLDSPPSSFLITGYLPNSSVVDQLKDYLLNNHRVYLLDPILGDEGQLYVDPSCVDSYRELLNEVKVDIITPNHFELELLTDSKIQDHDQLILAIENLKRKIKFVVITSYQVGEFIYCLVAAQGNESIKGFKIPIIDGYFTGVGDLFTALLIDKLYDSYYTDLENKDALESLCKAVNQVLSIMEKVLHHTFNTGLSKNNGKHPNMGTLEIGKFELNLIEAVPLFESTEENFEVFDFHELKLD</sequence>
<organism evidence="1 2">
    <name type="scientific">[Candida] jaroonii</name>
    <dbReference type="NCBI Taxonomy" id="467808"/>
    <lineage>
        <taxon>Eukaryota</taxon>
        <taxon>Fungi</taxon>
        <taxon>Dikarya</taxon>
        <taxon>Ascomycota</taxon>
        <taxon>Saccharomycotina</taxon>
        <taxon>Pichiomycetes</taxon>
        <taxon>Debaryomycetaceae</taxon>
        <taxon>Yamadazyma</taxon>
    </lineage>
</organism>
<gene>
    <name evidence="1" type="ORF">CLIB1444_01S16050</name>
</gene>
<proteinExistence type="predicted"/>
<keyword evidence="2" id="KW-1185">Reference proteome</keyword>
<accession>A0ACA9Y1M4</accession>
<dbReference type="Proteomes" id="UP001152531">
    <property type="component" value="Unassembled WGS sequence"/>
</dbReference>
<evidence type="ECO:0000313" key="1">
    <source>
        <dbReference type="EMBL" id="CAH6718857.1"/>
    </source>
</evidence>
<keyword evidence="1" id="KW-0418">Kinase</keyword>
<comment type="caution">
    <text evidence="1">The sequence shown here is derived from an EMBL/GenBank/DDBJ whole genome shotgun (WGS) entry which is preliminary data.</text>
</comment>
<evidence type="ECO:0000313" key="2">
    <source>
        <dbReference type="Proteomes" id="UP001152531"/>
    </source>
</evidence>
<keyword evidence="1" id="KW-0808">Transferase</keyword>